<dbReference type="Pfam" id="PF00431">
    <property type="entry name" value="CUB"/>
    <property type="match status" value="1"/>
</dbReference>
<keyword evidence="1 5" id="KW-0732">Signal</keyword>
<feature type="domain" description="CUB" evidence="6">
    <location>
        <begin position="33"/>
        <end position="138"/>
    </location>
</feature>
<keyword evidence="9" id="KW-1185">Reference proteome</keyword>
<dbReference type="Gene3D" id="2.60.120.290">
    <property type="entry name" value="Spermadhesin, CUB domain"/>
    <property type="match status" value="2"/>
</dbReference>
<accession>A0A8C5R4Y2</accession>
<protein>
    <recommendedName>
        <fullName evidence="10">CUB and zona pellucida-like domain-containing protein 1</fullName>
    </recommendedName>
</protein>
<organism evidence="8 9">
    <name type="scientific">Leptobrachium leishanense</name>
    <name type="common">Leishan spiny toad</name>
    <dbReference type="NCBI Taxonomy" id="445787"/>
    <lineage>
        <taxon>Eukaryota</taxon>
        <taxon>Metazoa</taxon>
        <taxon>Chordata</taxon>
        <taxon>Craniata</taxon>
        <taxon>Vertebrata</taxon>
        <taxon>Euteleostomi</taxon>
        <taxon>Amphibia</taxon>
        <taxon>Batrachia</taxon>
        <taxon>Anura</taxon>
        <taxon>Pelobatoidea</taxon>
        <taxon>Megophryidae</taxon>
        <taxon>Leptobrachium</taxon>
    </lineage>
</organism>
<dbReference type="SUPFAM" id="SSF49854">
    <property type="entry name" value="Spermadhesin, CUB domain"/>
    <property type="match status" value="2"/>
</dbReference>
<dbReference type="GeneTree" id="ENSGT00940000163882"/>
<dbReference type="PROSITE" id="PS01180">
    <property type="entry name" value="CUB"/>
    <property type="match status" value="2"/>
</dbReference>
<feature type="signal peptide" evidence="5">
    <location>
        <begin position="1"/>
        <end position="22"/>
    </location>
</feature>
<evidence type="ECO:0000259" key="6">
    <source>
        <dbReference type="PROSITE" id="PS01180"/>
    </source>
</evidence>
<evidence type="ECO:0000256" key="3">
    <source>
        <dbReference type="PROSITE-ProRule" id="PRU00059"/>
    </source>
</evidence>
<dbReference type="InterPro" id="IPR042235">
    <property type="entry name" value="ZP-C_dom"/>
</dbReference>
<dbReference type="Ensembl" id="ENSLLET00000048532.1">
    <property type="protein sequence ID" value="ENSLLEP00000046687.1"/>
    <property type="gene ID" value="ENSLLEG00000029566.1"/>
</dbReference>
<evidence type="ECO:0000256" key="2">
    <source>
        <dbReference type="ARBA" id="ARBA00023157"/>
    </source>
</evidence>
<dbReference type="SMART" id="SM00042">
    <property type="entry name" value="CUB"/>
    <property type="match status" value="2"/>
</dbReference>
<reference evidence="8" key="1">
    <citation type="submission" date="2025-08" db="UniProtKB">
        <authorList>
            <consortium name="Ensembl"/>
        </authorList>
    </citation>
    <scope>IDENTIFICATION</scope>
</reference>
<feature type="transmembrane region" description="Helical" evidence="4">
    <location>
        <begin position="555"/>
        <end position="575"/>
    </location>
</feature>
<feature type="chain" id="PRO_5034270118" description="CUB and zona pellucida-like domain-containing protein 1" evidence="5">
    <location>
        <begin position="23"/>
        <end position="580"/>
    </location>
</feature>
<proteinExistence type="predicted"/>
<dbReference type="Proteomes" id="UP000694569">
    <property type="component" value="Unplaced"/>
</dbReference>
<dbReference type="CDD" id="cd00041">
    <property type="entry name" value="CUB"/>
    <property type="match status" value="1"/>
</dbReference>
<dbReference type="PROSITE" id="PS51034">
    <property type="entry name" value="ZP_2"/>
    <property type="match status" value="1"/>
</dbReference>
<dbReference type="PANTHER" id="PTHR14002:SF27">
    <property type="entry name" value="CUB AND ZONA PELLUCIDA-LIKE DOMAIN-CONTAINING PROTEIN 1"/>
    <property type="match status" value="1"/>
</dbReference>
<dbReference type="Gene3D" id="2.60.40.3210">
    <property type="entry name" value="Zona pellucida, ZP-N domain"/>
    <property type="match status" value="1"/>
</dbReference>
<dbReference type="InterPro" id="IPR055356">
    <property type="entry name" value="ZP-N"/>
</dbReference>
<dbReference type="Pfam" id="PF00100">
    <property type="entry name" value="Zona_pellucida"/>
    <property type="match status" value="1"/>
</dbReference>
<reference evidence="8" key="2">
    <citation type="submission" date="2025-09" db="UniProtKB">
        <authorList>
            <consortium name="Ensembl"/>
        </authorList>
    </citation>
    <scope>IDENTIFICATION</scope>
</reference>
<dbReference type="InterPro" id="IPR001507">
    <property type="entry name" value="ZP_dom"/>
</dbReference>
<dbReference type="AlphaFoldDB" id="A0A8C5R4Y2"/>
<dbReference type="FunFam" id="2.60.40.4100:FF:000005">
    <property type="entry name" value="Deleted in malignant brain tumors 1"/>
    <property type="match status" value="1"/>
</dbReference>
<evidence type="ECO:0000313" key="8">
    <source>
        <dbReference type="Ensembl" id="ENSLLEP00000046687.1"/>
    </source>
</evidence>
<evidence type="ECO:0000313" key="9">
    <source>
        <dbReference type="Proteomes" id="UP000694569"/>
    </source>
</evidence>
<keyword evidence="4" id="KW-0812">Transmembrane</keyword>
<dbReference type="Pfam" id="PF23344">
    <property type="entry name" value="ZP-N"/>
    <property type="match status" value="1"/>
</dbReference>
<sequence>MFNMPPLGILTFLLLYSYGSLAQERTVEVQTRCGASFKDAYKPLQIQVNSDSDCTWEFSRPGNETTRIVFSLLDLNPSADCAQENVTLYDEKQRVFGVLCPDSHRTSVFETNGKTSLRVFTNSVALQRTIYLMYYSFAIGKQAAVCGGNIKGYAGTISSPSYPGRHPHFAYCVWHLETPKNTRIELTFTEIFLEIDLACRFDFLALYDGPTTDSPLINVLCGRTVATLETSSNILTLVLSTDYANSYFGFNVNYLALPRSNSSSLGCTGEEMTVVFDPAYVSSLGYSANELSLIDPTCRPQSSNPIAFTVPFDSCGTVREVDGHVVSYTNIVSATTAGVITRRKQVQFIVKCELDASSVVEIMYKTEDDIIQESQGTGNYDVDLSFYETDDFTSPVLQSPYEIDLNDTIFLQAKVKSPDPEITVFTESCFASPNANFNGPAHYLIKNGCTNDNTYHDYPSGSGFARFSFGAFKFIQEYPSVYFQCRVVICDTNDGGSRCNQGCITRKRRDLGTNIQKATAVVGPIRLRRQSDVEPIESESEKREEDFKQPEPRNIYLFGVLVLVVNVLIVAFVVLRNSRK</sequence>
<feature type="domain" description="ZP" evidence="7">
    <location>
        <begin position="266"/>
        <end position="506"/>
    </location>
</feature>
<evidence type="ECO:0000256" key="1">
    <source>
        <dbReference type="ARBA" id="ARBA00022729"/>
    </source>
</evidence>
<evidence type="ECO:0008006" key="10">
    <source>
        <dbReference type="Google" id="ProtNLM"/>
    </source>
</evidence>
<evidence type="ECO:0000256" key="4">
    <source>
        <dbReference type="SAM" id="Phobius"/>
    </source>
</evidence>
<dbReference type="InterPro" id="IPR055355">
    <property type="entry name" value="ZP-C"/>
</dbReference>
<dbReference type="Gene3D" id="2.60.40.4100">
    <property type="entry name" value="Zona pellucida, ZP-C domain"/>
    <property type="match status" value="1"/>
</dbReference>
<dbReference type="FunFam" id="2.60.120.290:FF:000005">
    <property type="entry name" value="Procollagen C-endopeptidase enhancer 1"/>
    <property type="match status" value="1"/>
</dbReference>
<keyword evidence="4" id="KW-1133">Transmembrane helix</keyword>
<evidence type="ECO:0000259" key="7">
    <source>
        <dbReference type="PROSITE" id="PS51034"/>
    </source>
</evidence>
<dbReference type="SMART" id="SM00241">
    <property type="entry name" value="ZP"/>
    <property type="match status" value="1"/>
</dbReference>
<feature type="domain" description="CUB" evidence="6">
    <location>
        <begin position="146"/>
        <end position="257"/>
    </location>
</feature>
<dbReference type="PANTHER" id="PTHR14002">
    <property type="entry name" value="ENDOGLIN/TGF-BETA RECEPTOR TYPE III"/>
    <property type="match status" value="1"/>
</dbReference>
<keyword evidence="4" id="KW-0472">Membrane</keyword>
<dbReference type="InterPro" id="IPR000859">
    <property type="entry name" value="CUB_dom"/>
</dbReference>
<evidence type="ECO:0000256" key="5">
    <source>
        <dbReference type="SAM" id="SignalP"/>
    </source>
</evidence>
<comment type="caution">
    <text evidence="3">Lacks conserved residue(s) required for the propagation of feature annotation.</text>
</comment>
<name>A0A8C5R4Y2_9ANUR</name>
<dbReference type="InterPro" id="IPR035914">
    <property type="entry name" value="Sperma_CUB_dom_sf"/>
</dbReference>
<dbReference type="OrthoDB" id="10063988at2759"/>
<keyword evidence="2" id="KW-1015">Disulfide bond</keyword>